<dbReference type="InterPro" id="IPR009011">
    <property type="entry name" value="Man6P_isomerase_rcpt-bd_dom_sf"/>
</dbReference>
<dbReference type="Proteomes" id="UP000472263">
    <property type="component" value="Chromosome 16"/>
</dbReference>
<dbReference type="FunCoup" id="A0A667YUC7">
    <property type="interactions" value="703"/>
</dbReference>
<evidence type="ECO:0000256" key="11">
    <source>
        <dbReference type="ARBA" id="ARBA00023228"/>
    </source>
</evidence>
<evidence type="ECO:0000256" key="2">
    <source>
        <dbReference type="ARBA" id="ARBA00022448"/>
    </source>
</evidence>
<feature type="region of interest" description="Disordered" evidence="15">
    <location>
        <begin position="252"/>
        <end position="279"/>
    </location>
</feature>
<evidence type="ECO:0000256" key="1">
    <source>
        <dbReference type="ARBA" id="ARBA00004363"/>
    </source>
</evidence>
<evidence type="ECO:0000256" key="9">
    <source>
        <dbReference type="ARBA" id="ARBA00023170"/>
    </source>
</evidence>
<dbReference type="RefSeq" id="XP_029928961.1">
    <property type="nucleotide sequence ID" value="XM_030073101.1"/>
</dbReference>
<keyword evidence="3" id="KW-0597">Phosphoprotein</keyword>
<feature type="domain" description="MRH" evidence="18">
    <location>
        <begin position="35"/>
        <end position="183"/>
    </location>
</feature>
<protein>
    <recommendedName>
        <fullName evidence="14">Cation-dependent mannose-6-phosphate receptor</fullName>
    </recommendedName>
</protein>
<keyword evidence="2" id="KW-0813">Transport</keyword>
<dbReference type="InterPro" id="IPR044865">
    <property type="entry name" value="MRH_dom"/>
</dbReference>
<dbReference type="Ensembl" id="ENSMMDT00005025192.1">
    <property type="protein sequence ID" value="ENSMMDP00005024666.1"/>
    <property type="gene ID" value="ENSMMDG00005011855.1"/>
</dbReference>
<dbReference type="GO" id="GO:0005537">
    <property type="term" value="F:D-mannose binding"/>
    <property type="evidence" value="ECO:0007669"/>
    <property type="project" value="Ensembl"/>
</dbReference>
<keyword evidence="5 17" id="KW-0732">Signal</keyword>
<dbReference type="GO" id="GO:0005768">
    <property type="term" value="C:endosome"/>
    <property type="evidence" value="ECO:0007669"/>
    <property type="project" value="InterPro"/>
</dbReference>
<reference evidence="19" key="1">
    <citation type="submission" date="2019-06" db="EMBL/GenBank/DDBJ databases">
        <authorList>
            <consortium name="Wellcome Sanger Institute Data Sharing"/>
        </authorList>
    </citation>
    <scope>NUCLEOTIDE SEQUENCE [LARGE SCALE GENOMIC DNA]</scope>
</reference>
<dbReference type="GeneTree" id="ENSGT00390000002109"/>
<feature type="chain" id="PRO_5025607862" description="Cation-dependent mannose-6-phosphate receptor" evidence="17">
    <location>
        <begin position="25"/>
        <end position="279"/>
    </location>
</feature>
<keyword evidence="4 16" id="KW-0812">Transmembrane</keyword>
<dbReference type="GO" id="GO:0005765">
    <property type="term" value="C:lysosomal membrane"/>
    <property type="evidence" value="ECO:0007669"/>
    <property type="project" value="UniProtKB-SubCell"/>
</dbReference>
<comment type="function">
    <text evidence="13">Transport of phosphorylated lysosomal enzymes from the Golgi complex and the cell surface to lysosomes. Lysosomal enzymes bearing phosphomannosyl residues bind specifically to mannose-6-phosphate receptors in the Golgi apparatus and the resulting receptor-ligand complex is transported to an acidic prelyosomal compartment where the low pH mediates the dissociation of the complex.</text>
</comment>
<keyword evidence="10" id="KW-0325">Glycoprotein</keyword>
<dbReference type="Pfam" id="PF02157">
    <property type="entry name" value="Man-6-P_recep"/>
    <property type="match status" value="1"/>
</dbReference>
<gene>
    <name evidence="19" type="primary">M6PR</name>
    <name evidence="19" type="synonym">m6pr</name>
</gene>
<evidence type="ECO:0000256" key="8">
    <source>
        <dbReference type="ARBA" id="ARBA00023157"/>
    </source>
</evidence>
<accession>A0A667YUC7</accession>
<dbReference type="PROSITE" id="PS51914">
    <property type="entry name" value="MRH"/>
    <property type="match status" value="1"/>
</dbReference>
<evidence type="ECO:0000256" key="14">
    <source>
        <dbReference type="ARBA" id="ARBA00069343"/>
    </source>
</evidence>
<dbReference type="SUPFAM" id="SSF50911">
    <property type="entry name" value="Mannose 6-phosphate receptor domain"/>
    <property type="match status" value="1"/>
</dbReference>
<evidence type="ECO:0000256" key="13">
    <source>
        <dbReference type="ARBA" id="ARBA00059814"/>
    </source>
</evidence>
<dbReference type="GO" id="GO:0005802">
    <property type="term" value="C:trans-Golgi network"/>
    <property type="evidence" value="ECO:0007669"/>
    <property type="project" value="Ensembl"/>
</dbReference>
<evidence type="ECO:0000256" key="15">
    <source>
        <dbReference type="SAM" id="MobiDB-lite"/>
    </source>
</evidence>
<feature type="transmembrane region" description="Helical" evidence="16">
    <location>
        <begin position="188"/>
        <end position="212"/>
    </location>
</feature>
<organism evidence="19 20">
    <name type="scientific">Myripristis murdjan</name>
    <name type="common">pinecone soldierfish</name>
    <dbReference type="NCBI Taxonomy" id="586833"/>
    <lineage>
        <taxon>Eukaryota</taxon>
        <taxon>Metazoa</taxon>
        <taxon>Chordata</taxon>
        <taxon>Craniata</taxon>
        <taxon>Vertebrata</taxon>
        <taxon>Euteleostomi</taxon>
        <taxon>Actinopterygii</taxon>
        <taxon>Neopterygii</taxon>
        <taxon>Teleostei</taxon>
        <taxon>Neoteleostei</taxon>
        <taxon>Acanthomorphata</taxon>
        <taxon>Holocentriformes</taxon>
        <taxon>Holocentridae</taxon>
        <taxon>Myripristis</taxon>
    </lineage>
</organism>
<proteinExistence type="predicted"/>
<dbReference type="InterPro" id="IPR000296">
    <property type="entry name" value="Man-6-P_rcpt_cation_dep"/>
</dbReference>
<keyword evidence="9" id="KW-0675">Receptor</keyword>
<evidence type="ECO:0000259" key="18">
    <source>
        <dbReference type="PROSITE" id="PS51914"/>
    </source>
</evidence>
<evidence type="ECO:0000313" key="20">
    <source>
        <dbReference type="Proteomes" id="UP000472263"/>
    </source>
</evidence>
<dbReference type="GO" id="GO:0006622">
    <property type="term" value="P:protein targeting to lysosome"/>
    <property type="evidence" value="ECO:0007669"/>
    <property type="project" value="Ensembl"/>
</dbReference>
<dbReference type="GeneID" id="115374258"/>
<reference evidence="19" key="3">
    <citation type="submission" date="2025-09" db="UniProtKB">
        <authorList>
            <consortium name="Ensembl"/>
        </authorList>
    </citation>
    <scope>IDENTIFICATION</scope>
</reference>
<evidence type="ECO:0000256" key="3">
    <source>
        <dbReference type="ARBA" id="ARBA00022553"/>
    </source>
</evidence>
<keyword evidence="11" id="KW-0458">Lysosome</keyword>
<keyword evidence="6 16" id="KW-1133">Transmembrane helix</keyword>
<dbReference type="GO" id="GO:0019904">
    <property type="term" value="F:protein domain specific binding"/>
    <property type="evidence" value="ECO:0007669"/>
    <property type="project" value="Ensembl"/>
</dbReference>
<keyword evidence="20" id="KW-1185">Reference proteome</keyword>
<evidence type="ECO:0000256" key="16">
    <source>
        <dbReference type="SAM" id="Phobius"/>
    </source>
</evidence>
<evidence type="ECO:0000256" key="17">
    <source>
        <dbReference type="SAM" id="SignalP"/>
    </source>
</evidence>
<name>A0A667YUC7_9TELE</name>
<reference evidence="19" key="2">
    <citation type="submission" date="2025-08" db="UniProtKB">
        <authorList>
            <consortium name="Ensembl"/>
        </authorList>
    </citation>
    <scope>IDENTIFICATION</scope>
</reference>
<dbReference type="InterPro" id="IPR028927">
    <property type="entry name" value="Man-6-P_rcpt"/>
</dbReference>
<dbReference type="InParanoid" id="A0A667YUC7"/>
<dbReference type="PANTHER" id="PTHR15071">
    <property type="entry name" value="MANNOSE-6-PHOSPHATE RECEPTOR FAMILY MEMBER"/>
    <property type="match status" value="1"/>
</dbReference>
<evidence type="ECO:0000256" key="5">
    <source>
        <dbReference type="ARBA" id="ARBA00022729"/>
    </source>
</evidence>
<dbReference type="PRINTS" id="PR00715">
    <property type="entry name" value="MAN6PRECEPTR"/>
</dbReference>
<evidence type="ECO:0000256" key="10">
    <source>
        <dbReference type="ARBA" id="ARBA00023180"/>
    </source>
</evidence>
<evidence type="ECO:0000256" key="4">
    <source>
        <dbReference type="ARBA" id="ARBA00022692"/>
    </source>
</evidence>
<evidence type="ECO:0000256" key="12">
    <source>
        <dbReference type="ARBA" id="ARBA00046288"/>
    </source>
</evidence>
<keyword evidence="8" id="KW-1015">Disulfide bond</keyword>
<evidence type="ECO:0000313" key="19">
    <source>
        <dbReference type="Ensembl" id="ENSMMDP00005024666.1"/>
    </source>
</evidence>
<evidence type="ECO:0000256" key="7">
    <source>
        <dbReference type="ARBA" id="ARBA00023136"/>
    </source>
</evidence>
<dbReference type="OrthoDB" id="29460at2759"/>
<dbReference type="AlphaFoldDB" id="A0A667YUC7"/>
<keyword evidence="7 16" id="KW-0472">Membrane</keyword>
<dbReference type="CTD" id="4074"/>
<comment type="subcellular location">
    <subcellularLocation>
        <location evidence="12">Endomembrane system</location>
        <topology evidence="12">Single-pass type I membrane protein</topology>
    </subcellularLocation>
    <subcellularLocation>
        <location evidence="1">Lysosome membrane</location>
        <topology evidence="1">Single-pass membrane protein</topology>
    </subcellularLocation>
</comment>
<sequence>MKVSNRPTRVAFLVWTLAVKLVLCGIGVSASNNTKNCRLYSESKSERKVLSRLEPLTNKNITAETKNGKESYTYVFQLCGDAGGVQGAGLIQVDSKSETPKPTIIGSYNATQAIGGSDWIMLIYRNGDKYDGHCSKENRKAIVMISCNRKTEMGPLEVILEDRDRKEDCFYLFELDSSVVCPVLQSHLSIGSIILIIGFCLLAVYLIGGFLYQRLVVGAKGMEQFPNYAFWVEVGNLTADGCDFVCRSRNRDEPPRYRGVSTEPLEDEPEERDDHLLPM</sequence>
<dbReference type="Gene3D" id="2.70.130.10">
    <property type="entry name" value="Mannose-6-phosphate receptor binding domain"/>
    <property type="match status" value="1"/>
</dbReference>
<feature type="signal peptide" evidence="17">
    <location>
        <begin position="1"/>
        <end position="24"/>
    </location>
</feature>
<dbReference type="PANTHER" id="PTHR15071:SF29">
    <property type="entry name" value="CATION-DEPENDENT MANNOSE-6-PHOSPHATE RECEPTOR"/>
    <property type="match status" value="1"/>
</dbReference>
<dbReference type="FunFam" id="2.70.130.10:FF:000008">
    <property type="entry name" value="Cation-dependent mannose-6-phosphate receptor"/>
    <property type="match status" value="1"/>
</dbReference>
<evidence type="ECO:0000256" key="6">
    <source>
        <dbReference type="ARBA" id="ARBA00022989"/>
    </source>
</evidence>